<evidence type="ECO:0000313" key="1">
    <source>
        <dbReference type="EMBL" id="GAH59254.1"/>
    </source>
</evidence>
<accession>X1HZI1</accession>
<reference evidence="1" key="1">
    <citation type="journal article" date="2014" name="Front. Microbiol.">
        <title>High frequency of phylogenetically diverse reductive dehalogenase-homologous genes in deep subseafloor sedimentary metagenomes.</title>
        <authorList>
            <person name="Kawai M."/>
            <person name="Futagami T."/>
            <person name="Toyoda A."/>
            <person name="Takaki Y."/>
            <person name="Nishi S."/>
            <person name="Hori S."/>
            <person name="Arai W."/>
            <person name="Tsubouchi T."/>
            <person name="Morono Y."/>
            <person name="Uchiyama I."/>
            <person name="Ito T."/>
            <person name="Fujiyama A."/>
            <person name="Inagaki F."/>
            <person name="Takami H."/>
        </authorList>
    </citation>
    <scope>NUCLEOTIDE SEQUENCE</scope>
    <source>
        <strain evidence="1">Expedition CK06-06</strain>
    </source>
</reference>
<protein>
    <submittedName>
        <fullName evidence="1">Uncharacterized protein</fullName>
    </submittedName>
</protein>
<dbReference type="EMBL" id="BARU01019992">
    <property type="protein sequence ID" value="GAH59254.1"/>
    <property type="molecule type" value="Genomic_DNA"/>
</dbReference>
<name>X1HZI1_9ZZZZ</name>
<proteinExistence type="predicted"/>
<gene>
    <name evidence="1" type="ORF">S03H2_32883</name>
</gene>
<sequence>MDMVNREVKKIGKYIVVIQFPSFKKARCYIYLNNKQLYYSGLDTKIKVLAKYRNLNTVKAIKRKV</sequence>
<organism evidence="1">
    <name type="scientific">marine sediment metagenome</name>
    <dbReference type="NCBI Taxonomy" id="412755"/>
    <lineage>
        <taxon>unclassified sequences</taxon>
        <taxon>metagenomes</taxon>
        <taxon>ecological metagenomes</taxon>
    </lineage>
</organism>
<dbReference type="AlphaFoldDB" id="X1HZI1"/>
<comment type="caution">
    <text evidence="1">The sequence shown here is derived from an EMBL/GenBank/DDBJ whole genome shotgun (WGS) entry which is preliminary data.</text>
</comment>